<reference evidence="1 2" key="1">
    <citation type="submission" date="2018-03" db="EMBL/GenBank/DDBJ databases">
        <title>Actinopolyspora mortivallis from Sahara, screening for active biomolecules.</title>
        <authorList>
            <person name="Selama O."/>
            <person name="Wellington E.M.H."/>
            <person name="Hacene H."/>
        </authorList>
    </citation>
    <scope>NUCLEOTIDE SEQUENCE [LARGE SCALE GENOMIC DNA]</scope>
    <source>
        <strain evidence="1 2">M5A</strain>
    </source>
</reference>
<dbReference type="AlphaFoldDB" id="A0A2T0GRS7"/>
<name>A0A2T0GRS7_ACTMO</name>
<proteinExistence type="predicted"/>
<accession>A0A2T0GRS7</accession>
<dbReference type="InParanoid" id="A0A2T0GRS7"/>
<keyword evidence="2" id="KW-1185">Reference proteome</keyword>
<organism evidence="1 2">
    <name type="scientific">Actinopolyspora mortivallis</name>
    <dbReference type="NCBI Taxonomy" id="33906"/>
    <lineage>
        <taxon>Bacteria</taxon>
        <taxon>Bacillati</taxon>
        <taxon>Actinomycetota</taxon>
        <taxon>Actinomycetes</taxon>
        <taxon>Actinopolysporales</taxon>
        <taxon>Actinopolysporaceae</taxon>
        <taxon>Actinopolyspora</taxon>
    </lineage>
</organism>
<dbReference type="EMBL" id="PVSR01000057">
    <property type="protein sequence ID" value="PRW61797.1"/>
    <property type="molecule type" value="Genomic_DNA"/>
</dbReference>
<sequence>MRRAQLGDHRVFTDLPELAADLPAVFQHSNYSPNNWLWSNNSKRLARIDSETPSTAPSWRT</sequence>
<evidence type="ECO:0000313" key="2">
    <source>
        <dbReference type="Proteomes" id="UP000239352"/>
    </source>
</evidence>
<evidence type="ECO:0000313" key="1">
    <source>
        <dbReference type="EMBL" id="PRW61797.1"/>
    </source>
</evidence>
<dbReference type="Proteomes" id="UP000239352">
    <property type="component" value="Unassembled WGS sequence"/>
</dbReference>
<comment type="caution">
    <text evidence="1">The sequence shown here is derived from an EMBL/GenBank/DDBJ whole genome shotgun (WGS) entry which is preliminary data.</text>
</comment>
<protein>
    <submittedName>
        <fullName evidence="1">Uncharacterized protein</fullName>
    </submittedName>
</protein>
<gene>
    <name evidence="1" type="ORF">CEP50_18805</name>
</gene>